<dbReference type="PANTHER" id="PTHR10724">
    <property type="entry name" value="30S RIBOSOMAL PROTEIN S1"/>
    <property type="match status" value="1"/>
</dbReference>
<protein>
    <submittedName>
        <fullName evidence="6">30S ribosomal protein S1</fullName>
    </submittedName>
</protein>
<dbReference type="Pfam" id="PF00575">
    <property type="entry name" value="S1"/>
    <property type="match status" value="4"/>
</dbReference>
<dbReference type="CDD" id="cd04465">
    <property type="entry name" value="S1_RPS1_repeat_ec2_hs2"/>
    <property type="match status" value="1"/>
</dbReference>
<dbReference type="GO" id="GO:0003735">
    <property type="term" value="F:structural constituent of ribosome"/>
    <property type="evidence" value="ECO:0007669"/>
    <property type="project" value="TreeGrafter"/>
</dbReference>
<dbReference type="SMART" id="SM00316">
    <property type="entry name" value="S1"/>
    <property type="match status" value="4"/>
</dbReference>
<comment type="caution">
    <text evidence="6">The sequence shown here is derived from an EMBL/GenBank/DDBJ whole genome shotgun (WGS) entry which is preliminary data.</text>
</comment>
<reference evidence="6" key="1">
    <citation type="submission" date="2020-12" db="EMBL/GenBank/DDBJ databases">
        <title>Clostridium thailandense sp. nov., a novel acetogenic bacterium isolated from peat land soil in Thailand.</title>
        <authorList>
            <person name="Chaikitkaew S."/>
            <person name="Birkeland N.K."/>
        </authorList>
    </citation>
    <scope>NUCLEOTIDE SEQUENCE</scope>
    <source>
        <strain evidence="6">DSM 17425</strain>
    </source>
</reference>
<evidence type="ECO:0000313" key="7">
    <source>
        <dbReference type="Proteomes" id="UP000622687"/>
    </source>
</evidence>
<dbReference type="InterPro" id="IPR035104">
    <property type="entry name" value="Ribosomal_protein_S1-like"/>
</dbReference>
<feature type="domain" description="S1 motif" evidence="5">
    <location>
        <begin position="192"/>
        <end position="260"/>
    </location>
</feature>
<gene>
    <name evidence="6" type="primary">rpsA</name>
    <name evidence="6" type="ORF">I6U51_22810</name>
</gene>
<feature type="domain" description="S1 motif" evidence="5">
    <location>
        <begin position="277"/>
        <end position="346"/>
    </location>
</feature>
<keyword evidence="3" id="KW-0687">Ribonucleoprotein</keyword>
<dbReference type="SUPFAM" id="SSF50249">
    <property type="entry name" value="Nucleic acid-binding proteins"/>
    <property type="match status" value="4"/>
</dbReference>
<keyword evidence="7" id="KW-1185">Reference proteome</keyword>
<dbReference type="CDD" id="cd05688">
    <property type="entry name" value="S1_RPS1_repeat_ec3"/>
    <property type="match status" value="1"/>
</dbReference>
<evidence type="ECO:0000256" key="3">
    <source>
        <dbReference type="ARBA" id="ARBA00023274"/>
    </source>
</evidence>
<dbReference type="GO" id="GO:1990904">
    <property type="term" value="C:ribonucleoprotein complex"/>
    <property type="evidence" value="ECO:0007669"/>
    <property type="project" value="UniProtKB-KW"/>
</dbReference>
<dbReference type="NCBIfam" id="NF005208">
    <property type="entry name" value="PRK06676.1"/>
    <property type="match status" value="1"/>
</dbReference>
<dbReference type="FunFam" id="2.40.50.140:FF:000103">
    <property type="entry name" value="protein RRP5 homolog"/>
    <property type="match status" value="1"/>
</dbReference>
<dbReference type="InterPro" id="IPR003029">
    <property type="entry name" value="S1_domain"/>
</dbReference>
<name>A0A934I0I2_9CLOT</name>
<dbReference type="GO" id="GO:0005840">
    <property type="term" value="C:ribosome"/>
    <property type="evidence" value="ECO:0007669"/>
    <property type="project" value="UniProtKB-KW"/>
</dbReference>
<keyword evidence="2 6" id="KW-0689">Ribosomal protein</keyword>
<evidence type="ECO:0000256" key="1">
    <source>
        <dbReference type="ARBA" id="ARBA00006767"/>
    </source>
</evidence>
<comment type="similarity">
    <text evidence="1">Belongs to the bacterial ribosomal protein bS1 family.</text>
</comment>
<dbReference type="GO" id="GO:0006412">
    <property type="term" value="P:translation"/>
    <property type="evidence" value="ECO:0007669"/>
    <property type="project" value="TreeGrafter"/>
</dbReference>
<feature type="domain" description="S1 motif" evidence="5">
    <location>
        <begin position="105"/>
        <end position="171"/>
    </location>
</feature>
<evidence type="ECO:0000256" key="2">
    <source>
        <dbReference type="ARBA" id="ARBA00022980"/>
    </source>
</evidence>
<proteinExistence type="inferred from homology"/>
<comment type="function">
    <text evidence="4">Binds mRNA; thus facilitating recognition of the initiation point. It is needed to translate mRNA with a short Shine-Dalgarno (SD) purine-rich sequence.</text>
</comment>
<dbReference type="InterPro" id="IPR050437">
    <property type="entry name" value="Ribos_protein_bS1-like"/>
</dbReference>
<dbReference type="Gene3D" id="2.40.50.140">
    <property type="entry name" value="Nucleic acid-binding proteins"/>
    <property type="match status" value="4"/>
</dbReference>
<dbReference type="PROSITE" id="PS50126">
    <property type="entry name" value="S1"/>
    <property type="match status" value="4"/>
</dbReference>
<sequence>MNEIISDIESSMKKVRSGEVIKGKVISVTDSEAIINLGYMSDGILPRSEVSEDSEINPRDVLKENDEIYVYVLNMNDGDGNILLSKKAADKIKVWDELEDSLKNNSTFEVTVKEVVKGGVITYAKGIRAFIPASQLSVSYVKDLNEFIGRVLTVKVIELDRTKEKIVLSRREVESAELEVKKRGLWSEIKPGEKRTGVVSRLTKFGAFVDLGGVDGLIHLSELSWKRVKNPSEVVSIGDKVEVYVLDVDKENNRISLALKDVSEDPWNNVQDKYKVGSVVDGTVSKFLNFGAFVEIEPGLEGLVHLSEISEERILKPSDVLNIGNKVRVKILDIDPKAKRMSLSIKDSAEKPKEDFEKYVDTQESGVSLGELFGDKFKDLKFD</sequence>
<dbReference type="FunFam" id="2.40.50.140:FF:000039">
    <property type="entry name" value="30S ribosomal protein S1"/>
    <property type="match status" value="1"/>
</dbReference>
<organism evidence="6 7">
    <name type="scientific">Clostridium aciditolerans</name>
    <dbReference type="NCBI Taxonomy" id="339861"/>
    <lineage>
        <taxon>Bacteria</taxon>
        <taxon>Bacillati</taxon>
        <taxon>Bacillota</taxon>
        <taxon>Clostridia</taxon>
        <taxon>Eubacteriales</taxon>
        <taxon>Clostridiaceae</taxon>
        <taxon>Clostridium</taxon>
    </lineage>
</organism>
<dbReference type="CDD" id="cd05687">
    <property type="entry name" value="S1_RPS1_repeat_ec1_hs1"/>
    <property type="match status" value="1"/>
</dbReference>
<dbReference type="GO" id="GO:0003729">
    <property type="term" value="F:mRNA binding"/>
    <property type="evidence" value="ECO:0007669"/>
    <property type="project" value="TreeGrafter"/>
</dbReference>
<dbReference type="Proteomes" id="UP000622687">
    <property type="component" value="Unassembled WGS sequence"/>
</dbReference>
<dbReference type="PRINTS" id="PR00681">
    <property type="entry name" value="RIBOSOMALS1"/>
</dbReference>
<dbReference type="AlphaFoldDB" id="A0A934I0I2"/>
<dbReference type="InterPro" id="IPR012340">
    <property type="entry name" value="NA-bd_OB-fold"/>
</dbReference>
<accession>A0A934I0I2</accession>
<evidence type="ECO:0000256" key="4">
    <source>
        <dbReference type="ARBA" id="ARBA00025604"/>
    </source>
</evidence>
<dbReference type="EMBL" id="JAEEGB010000045">
    <property type="protein sequence ID" value="MBI6875509.1"/>
    <property type="molecule type" value="Genomic_DNA"/>
</dbReference>
<feature type="domain" description="S1 motif" evidence="5">
    <location>
        <begin position="18"/>
        <end position="87"/>
    </location>
</feature>
<evidence type="ECO:0000313" key="6">
    <source>
        <dbReference type="EMBL" id="MBI6875509.1"/>
    </source>
</evidence>
<evidence type="ECO:0000259" key="5">
    <source>
        <dbReference type="PROSITE" id="PS50126"/>
    </source>
</evidence>
<dbReference type="PANTHER" id="PTHR10724:SF7">
    <property type="entry name" value="SMALL RIBOSOMAL SUBUNIT PROTEIN BS1C"/>
    <property type="match status" value="1"/>
</dbReference>